<proteinExistence type="predicted"/>
<feature type="transmembrane region" description="Helical" evidence="2">
    <location>
        <begin position="203"/>
        <end position="221"/>
    </location>
</feature>
<protein>
    <submittedName>
        <fullName evidence="3">Oidioi.mRNA.OKI2018_I69.XSR.g13512.t1.cds</fullName>
    </submittedName>
</protein>
<accession>A0ABN7S736</accession>
<keyword evidence="4" id="KW-1185">Reference proteome</keyword>
<feature type="region of interest" description="Disordered" evidence="1">
    <location>
        <begin position="464"/>
        <end position="516"/>
    </location>
</feature>
<name>A0ABN7S736_OIKDI</name>
<dbReference type="Proteomes" id="UP001158576">
    <property type="component" value="Chromosome XSR"/>
</dbReference>
<evidence type="ECO:0000313" key="3">
    <source>
        <dbReference type="EMBL" id="CAG5094389.1"/>
    </source>
</evidence>
<dbReference type="EMBL" id="OU015569">
    <property type="protein sequence ID" value="CAG5094389.1"/>
    <property type="molecule type" value="Genomic_DNA"/>
</dbReference>
<keyword evidence="2" id="KW-0812">Transmembrane</keyword>
<feature type="compositionally biased region" description="Polar residues" evidence="1">
    <location>
        <begin position="501"/>
        <end position="516"/>
    </location>
</feature>
<evidence type="ECO:0000313" key="4">
    <source>
        <dbReference type="Proteomes" id="UP001158576"/>
    </source>
</evidence>
<feature type="transmembrane region" description="Helical" evidence="2">
    <location>
        <begin position="260"/>
        <end position="287"/>
    </location>
</feature>
<feature type="compositionally biased region" description="Basic and acidic residues" evidence="1">
    <location>
        <begin position="464"/>
        <end position="474"/>
    </location>
</feature>
<feature type="transmembrane region" description="Helical" evidence="2">
    <location>
        <begin position="21"/>
        <end position="40"/>
    </location>
</feature>
<feature type="compositionally biased region" description="Low complexity" evidence="1">
    <location>
        <begin position="475"/>
        <end position="487"/>
    </location>
</feature>
<evidence type="ECO:0000256" key="2">
    <source>
        <dbReference type="SAM" id="Phobius"/>
    </source>
</evidence>
<keyword evidence="2" id="KW-1133">Transmembrane helix</keyword>
<gene>
    <name evidence="3" type="ORF">OKIOD_LOCUS5070</name>
</gene>
<evidence type="ECO:0000256" key="1">
    <source>
        <dbReference type="SAM" id="MobiDB-lite"/>
    </source>
</evidence>
<keyword evidence="2" id="KW-0472">Membrane</keyword>
<feature type="transmembrane region" description="Helical" evidence="2">
    <location>
        <begin position="165"/>
        <end position="191"/>
    </location>
</feature>
<organism evidence="3 4">
    <name type="scientific">Oikopleura dioica</name>
    <name type="common">Tunicate</name>
    <dbReference type="NCBI Taxonomy" id="34765"/>
    <lineage>
        <taxon>Eukaryota</taxon>
        <taxon>Metazoa</taxon>
        <taxon>Chordata</taxon>
        <taxon>Tunicata</taxon>
        <taxon>Appendicularia</taxon>
        <taxon>Copelata</taxon>
        <taxon>Oikopleuridae</taxon>
        <taxon>Oikopleura</taxon>
    </lineage>
</organism>
<sequence>MSEKAYRSQKIEVSSILLIKRLICSTLNFLLTISFFYIFITSTSFNFNFSKSLKDYLIVNQGKTDREMEDHRRSTSPISVDFVQNEQPLPYGHAQHDDFDADDLHKPCVSTCCLCCNLGLGSILTGVGFVILNVIYIFRQMSSLQAALLDSSLPEISFNDGNLDAIFAVVGIALAGVAALAAFVLMMFSCCCGVAEEVSKVKIGAFSWTVATGLCSIWVLGEAIYRTVPKEEEQSSRGYIIVTNINNVDDPNTMDVQELVVTWLIAGFYLLFYGYLSIVTMSFVALLSRNRQMSQKEHLAAKQGIPPHKSDSPMTENDFLQRNISNMGLLRSPSGFSSHMQYPPMYGMSNPSYSPEPATLDNQAFMPPMLPPMFREQIISGPQGQPISVVIDPNGQIVPPEIVNQFVQQQMAYQNQLMSESQSVVTDMTYRSGAALIQSEVMEAPVERTRSVRFNDIHQTRYIRDTDSPNRHEPSSSSCDDLSSTSVESKKKTENKVLFTEQATDSSEPPSSNDSA</sequence>
<reference evidence="3 4" key="1">
    <citation type="submission" date="2021-04" db="EMBL/GenBank/DDBJ databases">
        <authorList>
            <person name="Bliznina A."/>
        </authorList>
    </citation>
    <scope>NUCLEOTIDE SEQUENCE [LARGE SCALE GENOMIC DNA]</scope>
</reference>